<protein>
    <submittedName>
        <fullName evidence="1">Uncharacterized protein</fullName>
    </submittedName>
</protein>
<name>A0A7X0F9V0_9HYPH</name>
<evidence type="ECO:0000313" key="2">
    <source>
        <dbReference type="Proteomes" id="UP000536262"/>
    </source>
</evidence>
<comment type="caution">
    <text evidence="1">The sequence shown here is derived from an EMBL/GenBank/DDBJ whole genome shotgun (WGS) entry which is preliminary data.</text>
</comment>
<dbReference type="Proteomes" id="UP000536262">
    <property type="component" value="Unassembled WGS sequence"/>
</dbReference>
<dbReference type="AlphaFoldDB" id="A0A7X0F9V0"/>
<proteinExistence type="predicted"/>
<evidence type="ECO:0000313" key="1">
    <source>
        <dbReference type="EMBL" id="MBB6355745.1"/>
    </source>
</evidence>
<keyword evidence="2" id="KW-1185">Reference proteome</keyword>
<dbReference type="EMBL" id="JACHOU010000009">
    <property type="protein sequence ID" value="MBB6355745.1"/>
    <property type="molecule type" value="Genomic_DNA"/>
</dbReference>
<organism evidence="1 2">
    <name type="scientific">Aminobacter aganoensis</name>
    <dbReference type="NCBI Taxonomy" id="83264"/>
    <lineage>
        <taxon>Bacteria</taxon>
        <taxon>Pseudomonadati</taxon>
        <taxon>Pseudomonadota</taxon>
        <taxon>Alphaproteobacteria</taxon>
        <taxon>Hyphomicrobiales</taxon>
        <taxon>Phyllobacteriaceae</taxon>
        <taxon>Aminobacter</taxon>
    </lineage>
</organism>
<dbReference type="RefSeq" id="WP_184700150.1">
    <property type="nucleotide sequence ID" value="NZ_BAABEG010000005.1"/>
</dbReference>
<gene>
    <name evidence="1" type="ORF">GGR00_003550</name>
</gene>
<sequence length="72" mass="8038">MIEITIFPMRTLPEGSATIAERPIEPDSWDVLVRDENGDVLDEADDIKTYAAVETVLAAFLLKYPDADVEEL</sequence>
<reference evidence="1 2" key="1">
    <citation type="submission" date="2020-08" db="EMBL/GenBank/DDBJ databases">
        <title>Genomic Encyclopedia of Type Strains, Phase IV (KMG-IV): sequencing the most valuable type-strain genomes for metagenomic binning, comparative biology and taxonomic classification.</title>
        <authorList>
            <person name="Goeker M."/>
        </authorList>
    </citation>
    <scope>NUCLEOTIDE SEQUENCE [LARGE SCALE GENOMIC DNA]</scope>
    <source>
        <strain evidence="1 2">DSM 7051</strain>
    </source>
</reference>
<accession>A0A7X0F9V0</accession>